<evidence type="ECO:0000256" key="1">
    <source>
        <dbReference type="ARBA" id="ARBA00010641"/>
    </source>
</evidence>
<dbReference type="InterPro" id="IPR036388">
    <property type="entry name" value="WH-like_DNA-bd_sf"/>
</dbReference>
<dbReference type="SUPFAM" id="SSF88659">
    <property type="entry name" value="Sigma3 and sigma4 domains of RNA polymerase sigma factors"/>
    <property type="match status" value="1"/>
</dbReference>
<dbReference type="InterPro" id="IPR014284">
    <property type="entry name" value="RNA_pol_sigma-70_dom"/>
</dbReference>
<keyword evidence="4" id="KW-0804">Transcription</keyword>
<dbReference type="Pfam" id="PF04542">
    <property type="entry name" value="Sigma70_r2"/>
    <property type="match status" value="1"/>
</dbReference>
<keyword evidence="8" id="KW-1185">Reference proteome</keyword>
<dbReference type="InterPro" id="IPR013325">
    <property type="entry name" value="RNA_pol_sigma_r2"/>
</dbReference>
<dbReference type="AlphaFoldDB" id="A0A4U0GZQ6"/>
<evidence type="ECO:0000313" key="8">
    <source>
        <dbReference type="Proteomes" id="UP000309872"/>
    </source>
</evidence>
<keyword evidence="2" id="KW-0805">Transcription regulation</keyword>
<gene>
    <name evidence="7" type="ORF">FAZ19_17620</name>
</gene>
<evidence type="ECO:0000256" key="4">
    <source>
        <dbReference type="ARBA" id="ARBA00023163"/>
    </source>
</evidence>
<dbReference type="GO" id="GO:0003677">
    <property type="term" value="F:DNA binding"/>
    <property type="evidence" value="ECO:0007669"/>
    <property type="project" value="InterPro"/>
</dbReference>
<dbReference type="Pfam" id="PF08281">
    <property type="entry name" value="Sigma70_r4_2"/>
    <property type="match status" value="1"/>
</dbReference>
<accession>A0A4U0GZQ6</accession>
<evidence type="ECO:0000256" key="2">
    <source>
        <dbReference type="ARBA" id="ARBA00023015"/>
    </source>
</evidence>
<dbReference type="Gene3D" id="1.10.1740.10">
    <property type="match status" value="1"/>
</dbReference>
<keyword evidence="3" id="KW-0731">Sigma factor</keyword>
<dbReference type="InterPro" id="IPR007627">
    <property type="entry name" value="RNA_pol_sigma70_r2"/>
</dbReference>
<name>A0A4U0GZQ6_9SPHI</name>
<evidence type="ECO:0000313" key="7">
    <source>
        <dbReference type="EMBL" id="TJY63402.1"/>
    </source>
</evidence>
<sequence>MNRVEFNSLVIQHSDSLKLYARNFTKDHDDANDLVQDTLLKAVTYFNNFREGTNLKGWLYTIMKNTFINNYRRLVKTNSFITKEEEISPANLVVSATKNKGEDKFVMEDINTALTNLSDEYYIPFTMYFEGFKYHEISEHLNIPIGTVKTRIHVARKAMKKTLSAYKYHA</sequence>
<proteinExistence type="inferred from homology"/>
<dbReference type="Proteomes" id="UP000309872">
    <property type="component" value="Unassembled WGS sequence"/>
</dbReference>
<dbReference type="OrthoDB" id="9803470at2"/>
<dbReference type="NCBIfam" id="TIGR02937">
    <property type="entry name" value="sigma70-ECF"/>
    <property type="match status" value="1"/>
</dbReference>
<organism evidence="7 8">
    <name type="scientific">Sphingobacterium alkalisoli</name>
    <dbReference type="NCBI Taxonomy" id="1874115"/>
    <lineage>
        <taxon>Bacteria</taxon>
        <taxon>Pseudomonadati</taxon>
        <taxon>Bacteroidota</taxon>
        <taxon>Sphingobacteriia</taxon>
        <taxon>Sphingobacteriales</taxon>
        <taxon>Sphingobacteriaceae</taxon>
        <taxon>Sphingobacterium</taxon>
    </lineage>
</organism>
<feature type="domain" description="RNA polymerase sigma factor 70 region 4 type 2" evidence="6">
    <location>
        <begin position="109"/>
        <end position="159"/>
    </location>
</feature>
<protein>
    <submittedName>
        <fullName evidence="7">Sigma-70 family RNA polymerase sigma factor</fullName>
    </submittedName>
</protein>
<dbReference type="GO" id="GO:0016987">
    <property type="term" value="F:sigma factor activity"/>
    <property type="evidence" value="ECO:0007669"/>
    <property type="project" value="UniProtKB-KW"/>
</dbReference>
<dbReference type="SUPFAM" id="SSF88946">
    <property type="entry name" value="Sigma2 domain of RNA polymerase sigma factors"/>
    <property type="match status" value="1"/>
</dbReference>
<evidence type="ECO:0000259" key="6">
    <source>
        <dbReference type="Pfam" id="PF08281"/>
    </source>
</evidence>
<dbReference type="EMBL" id="SUKA01000006">
    <property type="protein sequence ID" value="TJY63402.1"/>
    <property type="molecule type" value="Genomic_DNA"/>
</dbReference>
<dbReference type="InterPro" id="IPR039425">
    <property type="entry name" value="RNA_pol_sigma-70-like"/>
</dbReference>
<evidence type="ECO:0000259" key="5">
    <source>
        <dbReference type="Pfam" id="PF04542"/>
    </source>
</evidence>
<dbReference type="CDD" id="cd06171">
    <property type="entry name" value="Sigma70_r4"/>
    <property type="match status" value="1"/>
</dbReference>
<comment type="caution">
    <text evidence="7">The sequence shown here is derived from an EMBL/GenBank/DDBJ whole genome shotgun (WGS) entry which is preliminary data.</text>
</comment>
<feature type="domain" description="RNA polymerase sigma-70 region 2" evidence="5">
    <location>
        <begin position="9"/>
        <end position="74"/>
    </location>
</feature>
<comment type="similarity">
    <text evidence="1">Belongs to the sigma-70 factor family. ECF subfamily.</text>
</comment>
<dbReference type="InterPro" id="IPR013249">
    <property type="entry name" value="RNA_pol_sigma70_r4_t2"/>
</dbReference>
<dbReference type="InterPro" id="IPR013324">
    <property type="entry name" value="RNA_pol_sigma_r3/r4-like"/>
</dbReference>
<dbReference type="RefSeq" id="WP_136822077.1">
    <property type="nucleotide sequence ID" value="NZ_BMJX01000006.1"/>
</dbReference>
<reference evidence="7 8" key="1">
    <citation type="submission" date="2019-04" db="EMBL/GenBank/DDBJ databases">
        <title>Sphingobacterium olei sp. nov., isolated from oil-contaminated soil.</title>
        <authorList>
            <person name="Liu B."/>
        </authorList>
    </citation>
    <scope>NUCLEOTIDE SEQUENCE [LARGE SCALE GENOMIC DNA]</scope>
    <source>
        <strain evidence="7 8">Y3L14</strain>
    </source>
</reference>
<evidence type="ECO:0000256" key="3">
    <source>
        <dbReference type="ARBA" id="ARBA00023082"/>
    </source>
</evidence>
<dbReference type="Gene3D" id="1.10.10.10">
    <property type="entry name" value="Winged helix-like DNA-binding domain superfamily/Winged helix DNA-binding domain"/>
    <property type="match status" value="1"/>
</dbReference>
<dbReference type="PANTHER" id="PTHR43133:SF25">
    <property type="entry name" value="RNA POLYMERASE SIGMA FACTOR RFAY-RELATED"/>
    <property type="match status" value="1"/>
</dbReference>
<dbReference type="GO" id="GO:0006352">
    <property type="term" value="P:DNA-templated transcription initiation"/>
    <property type="evidence" value="ECO:0007669"/>
    <property type="project" value="InterPro"/>
</dbReference>
<dbReference type="PANTHER" id="PTHR43133">
    <property type="entry name" value="RNA POLYMERASE ECF-TYPE SIGMA FACTO"/>
    <property type="match status" value="1"/>
</dbReference>